<dbReference type="AlphaFoldDB" id="A0A6J5CBY2"/>
<keyword evidence="4" id="KW-1133">Transmembrane helix</keyword>
<dbReference type="NCBIfam" id="TIGR01556">
    <property type="entry name" value="rhamnosyltran"/>
    <property type="match status" value="1"/>
</dbReference>
<name>A0A6J5CBY2_9BURK</name>
<reference evidence="6 7" key="1">
    <citation type="submission" date="2020-04" db="EMBL/GenBank/DDBJ databases">
        <authorList>
            <person name="De Canck E."/>
        </authorList>
    </citation>
    <scope>NUCLEOTIDE SEQUENCE [LARGE SCALE GENOMIC DNA]</scope>
    <source>
        <strain evidence="6 7">LMG 22037</strain>
    </source>
</reference>
<dbReference type="RefSeq" id="WP_082201421.1">
    <property type="nucleotide sequence ID" value="NZ_CADIKB010000045.1"/>
</dbReference>
<dbReference type="InterPro" id="IPR006446">
    <property type="entry name" value="RhaTrfase"/>
</dbReference>
<keyword evidence="2" id="KW-0328">Glycosyltransferase</keyword>
<feature type="transmembrane region" description="Helical" evidence="4">
    <location>
        <begin position="276"/>
        <end position="295"/>
    </location>
</feature>
<evidence type="ECO:0000313" key="7">
    <source>
        <dbReference type="Proteomes" id="UP000494249"/>
    </source>
</evidence>
<dbReference type="InterPro" id="IPR029044">
    <property type="entry name" value="Nucleotide-diphossugar_trans"/>
</dbReference>
<evidence type="ECO:0000256" key="4">
    <source>
        <dbReference type="SAM" id="Phobius"/>
    </source>
</evidence>
<evidence type="ECO:0000256" key="1">
    <source>
        <dbReference type="ARBA" id="ARBA00006739"/>
    </source>
</evidence>
<sequence>MTSMSRSAGDGACAPRPLVAAVIVTFNPELPTLRKMIEALQAQEAEIVVVDNASLASVAEQIAKLTGELSCGFEALAQNLGIGAAQNRGFAAVAKMDGNSVSGERYVLFLDHDSIPDVGMVGKLVAADLRLRARGVRVGAVGPAIVDVRTGTTGRFVSSGSFLVKRIPCESGCQELAVDFLISSGTLVRTDTFAKIGGMDEALFIDHVDTEWCLRAKAAGYALFGVCGARLIHSLGDEVVSAWLGRKREVFVHSPLRDYYMCRNTLLILRATRMSLGWRVFLLSRLVGSIVFFVATQAPRLRRMGFMLMGLRDGLLNRQGKWTPPW</sequence>
<evidence type="ECO:0000259" key="5">
    <source>
        <dbReference type="Pfam" id="PF00535"/>
    </source>
</evidence>
<dbReference type="Proteomes" id="UP000494249">
    <property type="component" value="Unassembled WGS sequence"/>
</dbReference>
<dbReference type="Gene3D" id="3.90.550.10">
    <property type="entry name" value="Spore Coat Polysaccharide Biosynthesis Protein SpsA, Chain A"/>
    <property type="match status" value="1"/>
</dbReference>
<dbReference type="Pfam" id="PF00535">
    <property type="entry name" value="Glycos_transf_2"/>
    <property type="match status" value="1"/>
</dbReference>
<dbReference type="InterPro" id="IPR001173">
    <property type="entry name" value="Glyco_trans_2-like"/>
</dbReference>
<dbReference type="CDD" id="cd02526">
    <property type="entry name" value="GT2_RfbF_like"/>
    <property type="match status" value="1"/>
</dbReference>
<comment type="similarity">
    <text evidence="1">Belongs to the glycosyltransferase 2 family.</text>
</comment>
<dbReference type="EMBL" id="CADIKB010000045">
    <property type="protein sequence ID" value="CAB3732782.1"/>
    <property type="molecule type" value="Genomic_DNA"/>
</dbReference>
<dbReference type="SUPFAM" id="SSF53448">
    <property type="entry name" value="Nucleotide-diphospho-sugar transferases"/>
    <property type="match status" value="1"/>
</dbReference>
<dbReference type="PANTHER" id="PTHR43179">
    <property type="entry name" value="RHAMNOSYLTRANSFERASE WBBL"/>
    <property type="match status" value="1"/>
</dbReference>
<accession>A0A6J5CBY2</accession>
<keyword evidence="4" id="KW-0812">Transmembrane</keyword>
<dbReference type="PANTHER" id="PTHR43179:SF12">
    <property type="entry name" value="GALACTOFURANOSYLTRANSFERASE GLFT2"/>
    <property type="match status" value="1"/>
</dbReference>
<dbReference type="GO" id="GO:0016757">
    <property type="term" value="F:glycosyltransferase activity"/>
    <property type="evidence" value="ECO:0007669"/>
    <property type="project" value="UniProtKB-KW"/>
</dbReference>
<keyword evidence="3" id="KW-0808">Transferase</keyword>
<proteinExistence type="inferred from homology"/>
<feature type="domain" description="Glycosyltransferase 2-like" evidence="5">
    <location>
        <begin position="22"/>
        <end position="134"/>
    </location>
</feature>
<evidence type="ECO:0000313" key="6">
    <source>
        <dbReference type="EMBL" id="CAB3732782.1"/>
    </source>
</evidence>
<protein>
    <recommendedName>
        <fullName evidence="5">Glycosyltransferase 2-like domain-containing protein</fullName>
    </recommendedName>
</protein>
<evidence type="ECO:0000256" key="2">
    <source>
        <dbReference type="ARBA" id="ARBA00022676"/>
    </source>
</evidence>
<gene>
    <name evidence="6" type="ORF">LMG22037_05739</name>
</gene>
<organism evidence="6 7">
    <name type="scientific">Paraburkholderia phenoliruptrix</name>
    <dbReference type="NCBI Taxonomy" id="252970"/>
    <lineage>
        <taxon>Bacteria</taxon>
        <taxon>Pseudomonadati</taxon>
        <taxon>Pseudomonadota</taxon>
        <taxon>Betaproteobacteria</taxon>
        <taxon>Burkholderiales</taxon>
        <taxon>Burkholderiaceae</taxon>
        <taxon>Paraburkholderia</taxon>
    </lineage>
</organism>
<keyword evidence="4" id="KW-0472">Membrane</keyword>
<evidence type="ECO:0000256" key="3">
    <source>
        <dbReference type="ARBA" id="ARBA00022679"/>
    </source>
</evidence>